<evidence type="ECO:0000313" key="2">
    <source>
        <dbReference type="Proteomes" id="UP000663879"/>
    </source>
</evidence>
<name>A0A814GMZ1_9BILA</name>
<dbReference type="OrthoDB" id="6492514at2759"/>
<evidence type="ECO:0000313" key="1">
    <source>
        <dbReference type="EMBL" id="CAF0998836.1"/>
    </source>
</evidence>
<comment type="caution">
    <text evidence="1">The sequence shown here is derived from an EMBL/GenBank/DDBJ whole genome shotgun (WGS) entry which is preliminary data.</text>
</comment>
<proteinExistence type="predicted"/>
<organism evidence="1 2">
    <name type="scientific">Brachionus calyciflorus</name>
    <dbReference type="NCBI Taxonomy" id="104777"/>
    <lineage>
        <taxon>Eukaryota</taxon>
        <taxon>Metazoa</taxon>
        <taxon>Spiralia</taxon>
        <taxon>Gnathifera</taxon>
        <taxon>Rotifera</taxon>
        <taxon>Eurotatoria</taxon>
        <taxon>Monogononta</taxon>
        <taxon>Pseudotrocha</taxon>
        <taxon>Ploima</taxon>
        <taxon>Brachionidae</taxon>
        <taxon>Brachionus</taxon>
    </lineage>
</organism>
<accession>A0A814GMZ1</accession>
<dbReference type="EMBL" id="CAJNOC010003813">
    <property type="protein sequence ID" value="CAF0998836.1"/>
    <property type="molecule type" value="Genomic_DNA"/>
</dbReference>
<dbReference type="AlphaFoldDB" id="A0A814GMZ1"/>
<sequence length="112" mass="13496">MGIEDQFMQLFIVEEEGNRLPLWDEWISRLERLMSIKSITDDKQKQNFLFFFGGSDLEKVYKKKASDNDTYKNVKQKITESFKAKYNSQVSKVHFRDMYQFEGEPFEDFVNR</sequence>
<keyword evidence="2" id="KW-1185">Reference proteome</keyword>
<dbReference type="Proteomes" id="UP000663879">
    <property type="component" value="Unassembled WGS sequence"/>
</dbReference>
<protein>
    <submittedName>
        <fullName evidence="1">Uncharacterized protein</fullName>
    </submittedName>
</protein>
<gene>
    <name evidence="1" type="ORF">OXX778_LOCUS16297</name>
</gene>
<reference evidence="1" key="1">
    <citation type="submission" date="2021-02" db="EMBL/GenBank/DDBJ databases">
        <authorList>
            <person name="Nowell W R."/>
        </authorList>
    </citation>
    <scope>NUCLEOTIDE SEQUENCE</scope>
    <source>
        <strain evidence="1">Ploen Becks lab</strain>
    </source>
</reference>